<sequence>MTISLAPTTTGSTKKPLAQLVWLIFAFTPELPRHVCIGLRRVYPVRHAH</sequence>
<gene>
    <name evidence="1" type="ORF">PROQFM164_S04g000409</name>
</gene>
<name>W6QFF0_PENRF</name>
<organism evidence="1 2">
    <name type="scientific">Penicillium roqueforti (strain FM164)</name>
    <dbReference type="NCBI Taxonomy" id="1365484"/>
    <lineage>
        <taxon>Eukaryota</taxon>
        <taxon>Fungi</taxon>
        <taxon>Dikarya</taxon>
        <taxon>Ascomycota</taxon>
        <taxon>Pezizomycotina</taxon>
        <taxon>Eurotiomycetes</taxon>
        <taxon>Eurotiomycetidae</taxon>
        <taxon>Eurotiales</taxon>
        <taxon>Aspergillaceae</taxon>
        <taxon>Penicillium</taxon>
    </lineage>
</organism>
<protein>
    <submittedName>
        <fullName evidence="1">Genomic scaffold, ProqFM164S04</fullName>
    </submittedName>
</protein>
<reference evidence="1" key="1">
    <citation type="journal article" date="2014" name="Nat. Commun.">
        <title>Multiple recent horizontal transfers of a large genomic region in cheese making fungi.</title>
        <authorList>
            <person name="Cheeseman K."/>
            <person name="Ropars J."/>
            <person name="Renault P."/>
            <person name="Dupont J."/>
            <person name="Gouzy J."/>
            <person name="Branca A."/>
            <person name="Abraham A.L."/>
            <person name="Ceppi M."/>
            <person name="Conseiller E."/>
            <person name="Debuchy R."/>
            <person name="Malagnac F."/>
            <person name="Goarin A."/>
            <person name="Silar P."/>
            <person name="Lacoste S."/>
            <person name="Sallet E."/>
            <person name="Bensimon A."/>
            <person name="Giraud T."/>
            <person name="Brygoo Y."/>
        </authorList>
    </citation>
    <scope>NUCLEOTIDE SEQUENCE [LARGE SCALE GENOMIC DNA]</scope>
    <source>
        <strain evidence="1">FM164</strain>
    </source>
</reference>
<dbReference type="Proteomes" id="UP000030686">
    <property type="component" value="Unassembled WGS sequence"/>
</dbReference>
<accession>W6QFF0</accession>
<evidence type="ECO:0000313" key="1">
    <source>
        <dbReference type="EMBL" id="CDM35528.1"/>
    </source>
</evidence>
<evidence type="ECO:0000313" key="2">
    <source>
        <dbReference type="Proteomes" id="UP000030686"/>
    </source>
</evidence>
<dbReference type="EMBL" id="HG792018">
    <property type="protein sequence ID" value="CDM35528.1"/>
    <property type="molecule type" value="Genomic_DNA"/>
</dbReference>
<proteinExistence type="predicted"/>
<keyword evidence="2" id="KW-1185">Reference proteome</keyword>
<dbReference type="AlphaFoldDB" id="W6QFF0"/>